<feature type="transmembrane region" description="Helical" evidence="1">
    <location>
        <begin position="65"/>
        <end position="86"/>
    </location>
</feature>
<proteinExistence type="predicted"/>
<dbReference type="EMBL" id="AP027733">
    <property type="protein sequence ID" value="BDZ52513.1"/>
    <property type="molecule type" value="Genomic_DNA"/>
</dbReference>
<dbReference type="Proteomes" id="UP001321486">
    <property type="component" value="Plasmid pNBRC108728a"/>
</dbReference>
<keyword evidence="1" id="KW-0812">Transmembrane</keyword>
<evidence type="ECO:0000256" key="1">
    <source>
        <dbReference type="SAM" id="Phobius"/>
    </source>
</evidence>
<accession>A0ABM8GVL3</accession>
<geneLocation type="plasmid" evidence="2 3">
    <name>pNBRC108728a</name>
</geneLocation>
<name>A0ABM8GVL3_9MICO</name>
<evidence type="ECO:0000313" key="3">
    <source>
        <dbReference type="Proteomes" id="UP001321486"/>
    </source>
</evidence>
<gene>
    <name evidence="2" type="ORF">GCM10025867_47540</name>
</gene>
<dbReference type="RefSeq" id="WP_286347360.1">
    <property type="nucleotide sequence ID" value="NZ_AP027733.1"/>
</dbReference>
<evidence type="ECO:0000313" key="2">
    <source>
        <dbReference type="EMBL" id="BDZ52513.1"/>
    </source>
</evidence>
<feature type="transmembrane region" description="Helical" evidence="1">
    <location>
        <begin position="92"/>
        <end position="110"/>
    </location>
</feature>
<keyword evidence="3" id="KW-1185">Reference proteome</keyword>
<sequence>MTEFLNRLALAGLALLANAAPLLALLVVAGAALAAVSALAGATVRNMQARGFYADAKEYLAAAQLYGWAATLRAIALGMILPAIAFNMLPPLTALAYFVLAGLSIAARVVQLGPLRRGEASAQEAPVEPAEVAA</sequence>
<keyword evidence="1" id="KW-1133">Transmembrane helix</keyword>
<protein>
    <submittedName>
        <fullName evidence="2">Uncharacterized protein</fullName>
    </submittedName>
</protein>
<keyword evidence="2" id="KW-0614">Plasmid</keyword>
<feature type="transmembrane region" description="Helical" evidence="1">
    <location>
        <begin position="20"/>
        <end position="44"/>
    </location>
</feature>
<reference evidence="3" key="1">
    <citation type="journal article" date="2019" name="Int. J. Syst. Evol. Microbiol.">
        <title>The Global Catalogue of Microorganisms (GCM) 10K type strain sequencing project: providing services to taxonomists for standard genome sequencing and annotation.</title>
        <authorList>
            <consortium name="The Broad Institute Genomics Platform"/>
            <consortium name="The Broad Institute Genome Sequencing Center for Infectious Disease"/>
            <person name="Wu L."/>
            <person name="Ma J."/>
        </authorList>
    </citation>
    <scope>NUCLEOTIDE SEQUENCE [LARGE SCALE GENOMIC DNA]</scope>
    <source>
        <strain evidence="3">NBRC 108728</strain>
    </source>
</reference>
<organism evidence="2 3">
    <name type="scientific">Frondihabitans sucicola</name>
    <dbReference type="NCBI Taxonomy" id="1268041"/>
    <lineage>
        <taxon>Bacteria</taxon>
        <taxon>Bacillati</taxon>
        <taxon>Actinomycetota</taxon>
        <taxon>Actinomycetes</taxon>
        <taxon>Micrococcales</taxon>
        <taxon>Microbacteriaceae</taxon>
        <taxon>Frondihabitans</taxon>
    </lineage>
</organism>
<keyword evidence="1" id="KW-0472">Membrane</keyword>